<dbReference type="InterPro" id="IPR050678">
    <property type="entry name" value="DNA_Partitioning_ATPase"/>
</dbReference>
<dbReference type="OrthoDB" id="13869at2"/>
<dbReference type="Gene3D" id="3.40.50.300">
    <property type="entry name" value="P-loop containing nucleotide triphosphate hydrolases"/>
    <property type="match status" value="1"/>
</dbReference>
<protein>
    <submittedName>
        <fullName evidence="1">ATPase</fullName>
    </submittedName>
</protein>
<dbReference type="EMBL" id="NISJ01000009">
    <property type="protein sequence ID" value="OWQ94474.1"/>
    <property type="molecule type" value="Genomic_DNA"/>
</dbReference>
<comment type="caution">
    <text evidence="1">The sequence shown here is derived from an EMBL/GenBank/DDBJ whole genome shotgun (WGS) entry which is preliminary data.</text>
</comment>
<evidence type="ECO:0000313" key="1">
    <source>
        <dbReference type="EMBL" id="OWQ94474.1"/>
    </source>
</evidence>
<dbReference type="InterPro" id="IPR015223">
    <property type="entry name" value="MipZ"/>
</dbReference>
<dbReference type="RefSeq" id="WP_088473688.1">
    <property type="nucleotide sequence ID" value="NZ_NISJ01000009.1"/>
</dbReference>
<accession>A0A2D0AMR8</accession>
<dbReference type="InterPro" id="IPR027417">
    <property type="entry name" value="P-loop_NTPase"/>
</dbReference>
<sequence length="273" mass="30731">MTNSATKPPPHRIIFANEKGGTGKSTCAVHFAVALASQGWRVAGIDLDPRQRTFHRYLENRKNTEQRREIKLPTPHFEVFEGSTIEELDEQVARLSENADYLIADTPGRDDVFARHMATSADTLVTPINDSFIDFDLIGQVDPETFQVVRPSFYSELIWDTRKARAKTDGRTIDWIILRNRLQHVDAHNMRRVGEALTQLSRRVGFRVIPGLGERVIYRELFPAGLTLLDKAHLGGMGIGHVVARQELREAMGGLNLPARERMHPDGDLFAAA</sequence>
<dbReference type="PANTHER" id="PTHR13696:SF96">
    <property type="entry name" value="COBQ_COBB_MIND_PARA NUCLEOTIDE BINDING DOMAIN-CONTAINING PROTEIN"/>
    <property type="match status" value="1"/>
</dbReference>
<dbReference type="PANTHER" id="PTHR13696">
    <property type="entry name" value="P-LOOP CONTAINING NUCLEOSIDE TRIPHOSPHATE HYDROLASE"/>
    <property type="match status" value="1"/>
</dbReference>
<dbReference type="Pfam" id="PF09140">
    <property type="entry name" value="MipZ"/>
    <property type="match status" value="1"/>
</dbReference>
<dbReference type="SUPFAM" id="SSF52540">
    <property type="entry name" value="P-loop containing nucleoside triphosphate hydrolases"/>
    <property type="match status" value="1"/>
</dbReference>
<reference evidence="1 2" key="1">
    <citation type="journal article" date="2002" name="Int. J. Syst. Evol. Microbiol.">
        <title>Sphingopyxis witflariensis sp. nov., isolated from activated sludge.</title>
        <authorList>
            <person name="Kampfer P."/>
            <person name="Witzenberger R."/>
            <person name="Denner E.B."/>
            <person name="Busse H.J."/>
            <person name="Neef A."/>
        </authorList>
    </citation>
    <scope>NUCLEOTIDE SEQUENCE [LARGE SCALE GENOMIC DNA]</scope>
    <source>
        <strain evidence="1 2">DSM 14551</strain>
    </source>
</reference>
<dbReference type="Proteomes" id="UP000197097">
    <property type="component" value="Unassembled WGS sequence"/>
</dbReference>
<evidence type="ECO:0000313" key="2">
    <source>
        <dbReference type="Proteomes" id="UP000197097"/>
    </source>
</evidence>
<name>A0A2D0AMR8_9SPHN</name>
<dbReference type="AlphaFoldDB" id="A0A2D0AMR8"/>
<proteinExistence type="predicted"/>
<keyword evidence="2" id="KW-1185">Reference proteome</keyword>
<dbReference type="CDD" id="cd02042">
    <property type="entry name" value="ParAB_family"/>
    <property type="match status" value="1"/>
</dbReference>
<gene>
    <name evidence="1" type="ORF">CDQ91_15775</name>
</gene>
<organism evidence="1 2">
    <name type="scientific">Sphingopyxis witflariensis</name>
    <dbReference type="NCBI Taxonomy" id="173675"/>
    <lineage>
        <taxon>Bacteria</taxon>
        <taxon>Pseudomonadati</taxon>
        <taxon>Pseudomonadota</taxon>
        <taxon>Alphaproteobacteria</taxon>
        <taxon>Sphingomonadales</taxon>
        <taxon>Sphingomonadaceae</taxon>
        <taxon>Sphingopyxis</taxon>
    </lineage>
</organism>